<dbReference type="Gene3D" id="2.30.110.10">
    <property type="entry name" value="Electron Transport, Fmn-binding Protein, Chain A"/>
    <property type="match status" value="1"/>
</dbReference>
<protein>
    <submittedName>
        <fullName evidence="2">Pyridoxamine 5'-phosphate oxidase family protein</fullName>
    </submittedName>
</protein>
<dbReference type="RefSeq" id="WP_264139116.1">
    <property type="nucleotide sequence ID" value="NZ_JAOYOD010000001.1"/>
</dbReference>
<evidence type="ECO:0000313" key="2">
    <source>
        <dbReference type="EMBL" id="MCV9388271.1"/>
    </source>
</evidence>
<evidence type="ECO:0000313" key="3">
    <source>
        <dbReference type="Proteomes" id="UP001300692"/>
    </source>
</evidence>
<dbReference type="InterPro" id="IPR011576">
    <property type="entry name" value="Pyridox_Oxase_N"/>
</dbReference>
<proteinExistence type="predicted"/>
<dbReference type="Pfam" id="PF01243">
    <property type="entry name" value="PNPOx_N"/>
    <property type="match status" value="1"/>
</dbReference>
<dbReference type="Proteomes" id="UP001300692">
    <property type="component" value="Unassembled WGS sequence"/>
</dbReference>
<organism evidence="2 3">
    <name type="scientific">Reichenbachiella ulvae</name>
    <dbReference type="NCBI Taxonomy" id="2980104"/>
    <lineage>
        <taxon>Bacteria</taxon>
        <taxon>Pseudomonadati</taxon>
        <taxon>Bacteroidota</taxon>
        <taxon>Cytophagia</taxon>
        <taxon>Cytophagales</taxon>
        <taxon>Reichenbachiellaceae</taxon>
        <taxon>Reichenbachiella</taxon>
    </lineage>
</organism>
<dbReference type="PANTHER" id="PTHR39336">
    <property type="entry name" value="PYRIDOXAMINE PHOSPHATE OXIDASE FAMILY PROTEIN (AFU_ORTHOLOGUE AFUA_6G11440)"/>
    <property type="match status" value="1"/>
</dbReference>
<feature type="domain" description="Pyridoxamine 5'-phosphate oxidase N-terminal" evidence="1">
    <location>
        <begin position="8"/>
        <end position="131"/>
    </location>
</feature>
<dbReference type="EMBL" id="JAOYOD010000001">
    <property type="protein sequence ID" value="MCV9388271.1"/>
    <property type="molecule type" value="Genomic_DNA"/>
</dbReference>
<reference evidence="2 3" key="1">
    <citation type="submission" date="2022-10" db="EMBL/GenBank/DDBJ databases">
        <title>Comparative genomics and taxonomic characterization of three novel marine species of genus Reichenbachiella exhibiting antioxidant and polysaccharide degradation activities.</title>
        <authorList>
            <person name="Muhammad N."/>
            <person name="Lee Y.-J."/>
            <person name="Ko J."/>
            <person name="Kim S.-G."/>
        </authorList>
    </citation>
    <scope>NUCLEOTIDE SEQUENCE [LARGE SCALE GENOMIC DNA]</scope>
    <source>
        <strain evidence="2 3">ABR2-5</strain>
    </source>
</reference>
<dbReference type="InterPro" id="IPR012349">
    <property type="entry name" value="Split_barrel_FMN-bd"/>
</dbReference>
<keyword evidence="3" id="KW-1185">Reference proteome</keyword>
<sequence length="180" mass="20767">MGKKLDQITPALREFIEAQPIFFVGTARSEGRVNVSPKGMDSLRVLGPNKVIWLNLTGSGNETAAHLLENNRMTIMFCAFEGKPLILRLYGKAKIYHPRDREYQEFINHFPPLMGSRQIIEMDVDLVQTSCGMAVPFMDFKEERDQLKTHWEKQGQDRIDQYWEEKNTQSIDGFETEILG</sequence>
<comment type="caution">
    <text evidence="2">The sequence shown here is derived from an EMBL/GenBank/DDBJ whole genome shotgun (WGS) entry which is preliminary data.</text>
</comment>
<dbReference type="PANTHER" id="PTHR39336:SF1">
    <property type="entry name" value="PYRIDOXAMINE PHOSPHATE OXIDASE FAMILY PROTEIN (AFU_ORTHOLOGUE AFUA_6G11440)"/>
    <property type="match status" value="1"/>
</dbReference>
<name>A0ABT3CX49_9BACT</name>
<evidence type="ECO:0000259" key="1">
    <source>
        <dbReference type="Pfam" id="PF01243"/>
    </source>
</evidence>
<accession>A0ABT3CX49</accession>
<gene>
    <name evidence="2" type="ORF">N7U62_16430</name>
</gene>
<dbReference type="SUPFAM" id="SSF50475">
    <property type="entry name" value="FMN-binding split barrel"/>
    <property type="match status" value="1"/>
</dbReference>